<name>A0A4Q7IWF1_9PSEU</name>
<dbReference type="PANTHER" id="PTHR42110">
    <property type="entry name" value="L-ASPARAGINASE, PUTATIVE (AFU_ORTHOLOGUE AFUA_3G11890)-RELATED"/>
    <property type="match status" value="1"/>
</dbReference>
<dbReference type="PANTHER" id="PTHR42110:SF1">
    <property type="entry name" value="L-ASPARAGINASE, PUTATIVE (AFU_ORTHOLOGUE AFUA_3G11890)-RELATED"/>
    <property type="match status" value="1"/>
</dbReference>
<proteinExistence type="predicted"/>
<sequence>MTQHVPLVHVLRDGRVESVHYGSIVVLSPDGSVRFAAGEVDQPFYPRSAMKPVQASALVELGLRLPADLLALAAASHSGEDVHLDGARRILAQAGLSVADLRNPPELPYDEAVRRTWLEQGRAPSQLAQNCSGKHAAMLATARQHGWSLEDYLDPRHPVQQAVAAEVKRLCGEPPAHVATDGCGAPLFAVSLRGLAHAAGRIASAEGEVAAAMRAHPEMVAGSARDVTALMRAVPGLMAKDGFEGVQIAALADGTALAIKIADGSDRARLPITLAALEFCGVDTESLAPLRVRDTRAAVTFDAW</sequence>
<dbReference type="RefSeq" id="WP_130479960.1">
    <property type="nucleotide sequence ID" value="NZ_SFCC01000031.1"/>
</dbReference>
<protein>
    <submittedName>
        <fullName evidence="1">Asparaginase</fullName>
    </submittedName>
</protein>
<comment type="caution">
    <text evidence="1">The sequence shown here is derived from an EMBL/GenBank/DDBJ whole genome shotgun (WGS) entry which is preliminary data.</text>
</comment>
<evidence type="ECO:0000313" key="1">
    <source>
        <dbReference type="EMBL" id="RZQ59241.1"/>
    </source>
</evidence>
<accession>A0A4Q7IWF1</accession>
<reference evidence="1 2" key="1">
    <citation type="submission" date="2019-02" db="EMBL/GenBank/DDBJ databases">
        <title>Draft genome sequence of Amycolatopsis sp. 8-3EHSu isolated from roots of Suaeda maritima.</title>
        <authorList>
            <person name="Duangmal K."/>
            <person name="Chantavorakit T."/>
        </authorList>
    </citation>
    <scope>NUCLEOTIDE SEQUENCE [LARGE SCALE GENOMIC DNA]</scope>
    <source>
        <strain evidence="1 2">8-3EHSu</strain>
    </source>
</reference>
<keyword evidence="2" id="KW-1185">Reference proteome</keyword>
<organism evidence="1 2">
    <name type="scientific">Amycolatopsis suaedae</name>
    <dbReference type="NCBI Taxonomy" id="2510978"/>
    <lineage>
        <taxon>Bacteria</taxon>
        <taxon>Bacillati</taxon>
        <taxon>Actinomycetota</taxon>
        <taxon>Actinomycetes</taxon>
        <taxon>Pseudonocardiales</taxon>
        <taxon>Pseudonocardiaceae</taxon>
        <taxon>Amycolatopsis</taxon>
    </lineage>
</organism>
<gene>
    <name evidence="1" type="ORF">EWH70_35325</name>
</gene>
<dbReference type="AlphaFoldDB" id="A0A4Q7IWF1"/>
<dbReference type="InterPro" id="IPR010349">
    <property type="entry name" value="Asparaginase_II"/>
</dbReference>
<dbReference type="Pfam" id="PF06089">
    <property type="entry name" value="Asparaginase_II"/>
    <property type="match status" value="1"/>
</dbReference>
<evidence type="ECO:0000313" key="2">
    <source>
        <dbReference type="Proteomes" id="UP000292003"/>
    </source>
</evidence>
<dbReference type="EMBL" id="SFCC01000031">
    <property type="protein sequence ID" value="RZQ59241.1"/>
    <property type="molecule type" value="Genomic_DNA"/>
</dbReference>
<dbReference type="OrthoDB" id="9780674at2"/>
<dbReference type="Proteomes" id="UP000292003">
    <property type="component" value="Unassembled WGS sequence"/>
</dbReference>